<evidence type="ECO:0000313" key="5">
    <source>
        <dbReference type="EMBL" id="OQR93009.1"/>
    </source>
</evidence>
<keyword evidence="6" id="KW-1185">Reference proteome</keyword>
<dbReference type="EMBL" id="JNBR01000433">
    <property type="protein sequence ID" value="OQR93009.1"/>
    <property type="molecule type" value="Genomic_DNA"/>
</dbReference>
<sequence>MVAHSTAAESDSAQGDGSTQLVEMVATKVALSPKLRELITTMAEILGASPLPLTQKAQGLLSLVKREQALTNDTPVVPTSATSPIVYAMDQLLQRLARRALSPDTTWVLLMWPLSSRVPAEERLAMVQMILTHGCTVLVAILLTALRAVRSTTSNSSIELLEQLHATSQALLVAPAESPRAWAPDVSRSLPSCTQRSHARLDAYDYIGFDVDGTLVQYNTQRIFDEAMTSLHRRLLKVYPVLAAADFPRWLPQLAQRHVAIDVVAGNFVVLRADGSVAQAFHGSALLPTSPAVASPFVYMHTLQDVAFAPLFAWLVDAHDAGALVLPAAESTPYAALAATLRQIAYQYHAQDLEPAIMSAPRDYVPRARATQRALRRLGQCHRLFVLTNGTWEHANHVLSSALGSSWERHFAFVLTEARKETFFTPPATSPRPFVDALHHAPAPSPLPLLSGRQRYAGGHATLLQAVLGPTARVCYVGDHRIQDVELPRQCCGWDTIAVLEELRNVRCSRRSWWVNCRGAKTAPGMTAEVPTEVCFRHVH</sequence>
<dbReference type="STRING" id="1202772.A0A1V9Z4U8"/>
<dbReference type="SUPFAM" id="SSF56784">
    <property type="entry name" value="HAD-like"/>
    <property type="match status" value="1"/>
</dbReference>
<keyword evidence="4" id="KW-0460">Magnesium</keyword>
<comment type="caution">
    <text evidence="5">The sequence shown here is derived from an EMBL/GenBank/DDBJ whole genome shotgun (WGS) entry which is preliminary data.</text>
</comment>
<dbReference type="InterPro" id="IPR023214">
    <property type="entry name" value="HAD_sf"/>
</dbReference>
<protein>
    <submittedName>
        <fullName evidence="5">HAD family hydrolase</fullName>
    </submittedName>
</protein>
<keyword evidence="2" id="KW-0479">Metal-binding</keyword>
<proteinExistence type="inferred from homology"/>
<name>A0A1V9Z4U8_ACHHY</name>
<reference evidence="5 6" key="1">
    <citation type="journal article" date="2014" name="Genome Biol. Evol.">
        <title>The secreted proteins of Achlya hypogyna and Thraustotheca clavata identify the ancestral oomycete secretome and reveal gene acquisitions by horizontal gene transfer.</title>
        <authorList>
            <person name="Misner I."/>
            <person name="Blouin N."/>
            <person name="Leonard G."/>
            <person name="Richards T.A."/>
            <person name="Lane C.E."/>
        </authorList>
    </citation>
    <scope>NUCLEOTIDE SEQUENCE [LARGE SCALE GENOMIC DNA]</scope>
    <source>
        <strain evidence="5 6">ATCC 48635</strain>
    </source>
</reference>
<gene>
    <name evidence="5" type="ORF">ACHHYP_03051</name>
</gene>
<dbReference type="Proteomes" id="UP000243579">
    <property type="component" value="Unassembled WGS sequence"/>
</dbReference>
<dbReference type="PANTHER" id="PTHR12103">
    <property type="entry name" value="5'-NUCLEOTIDASE DOMAIN-CONTAINING"/>
    <property type="match status" value="1"/>
</dbReference>
<organism evidence="5 6">
    <name type="scientific">Achlya hypogyna</name>
    <name type="common">Oomycete</name>
    <name type="synonym">Protoachlya hypogyna</name>
    <dbReference type="NCBI Taxonomy" id="1202772"/>
    <lineage>
        <taxon>Eukaryota</taxon>
        <taxon>Sar</taxon>
        <taxon>Stramenopiles</taxon>
        <taxon>Oomycota</taxon>
        <taxon>Saprolegniomycetes</taxon>
        <taxon>Saprolegniales</taxon>
        <taxon>Achlyaceae</taxon>
        <taxon>Achlya</taxon>
    </lineage>
</organism>
<evidence type="ECO:0000256" key="3">
    <source>
        <dbReference type="ARBA" id="ARBA00022801"/>
    </source>
</evidence>
<dbReference type="AlphaFoldDB" id="A0A1V9Z4U8"/>
<dbReference type="PANTHER" id="PTHR12103:SF12">
    <property type="entry name" value="FI20020P1"/>
    <property type="match status" value="1"/>
</dbReference>
<dbReference type="GO" id="GO:0046872">
    <property type="term" value="F:metal ion binding"/>
    <property type="evidence" value="ECO:0007669"/>
    <property type="project" value="UniProtKB-KW"/>
</dbReference>
<comment type="similarity">
    <text evidence="1">Belongs to the 5'(3')-deoxyribonucleotidase family.</text>
</comment>
<evidence type="ECO:0000256" key="2">
    <source>
        <dbReference type="ARBA" id="ARBA00022723"/>
    </source>
</evidence>
<keyword evidence="3 5" id="KW-0378">Hydrolase</keyword>
<dbReference type="Pfam" id="PF05761">
    <property type="entry name" value="5_nucleotid"/>
    <property type="match status" value="1"/>
</dbReference>
<evidence type="ECO:0000313" key="6">
    <source>
        <dbReference type="Proteomes" id="UP000243579"/>
    </source>
</evidence>
<dbReference type="InterPro" id="IPR008380">
    <property type="entry name" value="HAD-SF_hydro_IG_5-nucl"/>
</dbReference>
<accession>A0A1V9Z4U8</accession>
<dbReference type="Gene3D" id="3.40.50.1000">
    <property type="entry name" value="HAD superfamily/HAD-like"/>
    <property type="match status" value="1"/>
</dbReference>
<evidence type="ECO:0000256" key="1">
    <source>
        <dbReference type="ARBA" id="ARBA00009589"/>
    </source>
</evidence>
<evidence type="ECO:0000256" key="4">
    <source>
        <dbReference type="ARBA" id="ARBA00022842"/>
    </source>
</evidence>
<dbReference type="GO" id="GO:0008253">
    <property type="term" value="F:5'-nucleotidase activity"/>
    <property type="evidence" value="ECO:0007669"/>
    <property type="project" value="TreeGrafter"/>
</dbReference>
<dbReference type="InterPro" id="IPR036412">
    <property type="entry name" value="HAD-like_sf"/>
</dbReference>
<dbReference type="OrthoDB" id="10252832at2759"/>